<keyword evidence="8 12" id="KW-0324">Glycolysis</keyword>
<dbReference type="GO" id="GO:0001678">
    <property type="term" value="P:intracellular glucose homeostasis"/>
    <property type="evidence" value="ECO:0007669"/>
    <property type="project" value="InterPro"/>
</dbReference>
<dbReference type="FunFam" id="3.30.420.40:FF:000805">
    <property type="entry name" value="Hexokinase-2"/>
    <property type="match status" value="1"/>
</dbReference>
<accession>A0A9W8CNV8</accession>
<comment type="catalytic activity">
    <reaction evidence="11">
        <text>D-glucose + ATP = D-glucose 6-phosphate + ADP + H(+)</text>
        <dbReference type="Rhea" id="RHEA:17825"/>
        <dbReference type="ChEBI" id="CHEBI:4167"/>
        <dbReference type="ChEBI" id="CHEBI:15378"/>
        <dbReference type="ChEBI" id="CHEBI:30616"/>
        <dbReference type="ChEBI" id="CHEBI:61548"/>
        <dbReference type="ChEBI" id="CHEBI:456216"/>
        <dbReference type="EC" id="2.7.1.1"/>
    </reaction>
    <physiologicalReaction direction="left-to-right" evidence="11">
        <dbReference type="Rhea" id="RHEA:17826"/>
    </physiologicalReaction>
</comment>
<evidence type="ECO:0000313" key="15">
    <source>
        <dbReference type="EMBL" id="KAJ1719934.1"/>
    </source>
</evidence>
<dbReference type="InterPro" id="IPR043129">
    <property type="entry name" value="ATPase_NBD"/>
</dbReference>
<dbReference type="OrthoDB" id="419537at2759"/>
<dbReference type="Gene3D" id="3.40.367.20">
    <property type="match status" value="1"/>
</dbReference>
<dbReference type="AlphaFoldDB" id="A0A9W8CNV8"/>
<dbReference type="Gene3D" id="3.30.420.40">
    <property type="match status" value="1"/>
</dbReference>
<evidence type="ECO:0000256" key="3">
    <source>
        <dbReference type="ARBA" id="ARBA00009225"/>
    </source>
</evidence>
<comment type="pathway">
    <text evidence="1">Carbohydrate degradation; glycolysis; D-glyceraldehyde 3-phosphate and glycerone phosphate from D-glucose: step 1/4.</text>
</comment>
<evidence type="ECO:0000259" key="13">
    <source>
        <dbReference type="Pfam" id="PF00349"/>
    </source>
</evidence>
<evidence type="ECO:0000256" key="6">
    <source>
        <dbReference type="ARBA" id="ARBA00022777"/>
    </source>
</evidence>
<sequence>MSSSPTDPRFVIEGATEEQQAAVDELVKQFLLTDSQLEAITKEFRRRMEEGLVADGKVLKMIPSYVTKRPKGTETGSYYAIDLGGTNLRLIRATLDGKGGVKTEHQKFTLTEEAKARTLFDFIAQCVETFLDDRNLRPTGQQPPISMGFTFSYPVQQTSINSGILVQWTKGLNVPGCVGRDVVRLLQDALLRLGLRVKISALVNDTVGTLLSSAYANPSSQMGIIFGTGTNAAYYEDVSNVAKWKGPNPASGEMVLNMEWGAFDSDDFAFLPFTPHDIKLDRKSINPRKQAYEKMISGMYLGEIARNIILWLADQRLLFDGRSSDILNAMWSIDTSYLSAAIIDESPTLSEIQQVIEKTMGVPRSTLVDRRILRAIAHLVGERAARLSSIGVVATLLKRPELLSKPIHIGIDGSMYEHFPNFECILAKTVSRFIPEHQFKNISFSLAKDGSGVGAAIIAMLMATED</sequence>
<keyword evidence="4 12" id="KW-0808">Transferase</keyword>
<dbReference type="GO" id="GO:0004340">
    <property type="term" value="F:glucokinase activity"/>
    <property type="evidence" value="ECO:0007669"/>
    <property type="project" value="TreeGrafter"/>
</dbReference>
<comment type="similarity">
    <text evidence="3 12">Belongs to the hexokinase family.</text>
</comment>
<dbReference type="InterPro" id="IPR022673">
    <property type="entry name" value="Hexokinase_C"/>
</dbReference>
<evidence type="ECO:0000256" key="5">
    <source>
        <dbReference type="ARBA" id="ARBA00022741"/>
    </source>
</evidence>
<dbReference type="PROSITE" id="PS00378">
    <property type="entry name" value="HEXOKINASE_1"/>
    <property type="match status" value="1"/>
</dbReference>
<gene>
    <name evidence="15" type="ORF">LPJ53_005377</name>
</gene>
<dbReference type="Proteomes" id="UP001149813">
    <property type="component" value="Unassembled WGS sequence"/>
</dbReference>
<dbReference type="GO" id="GO:0006006">
    <property type="term" value="P:glucose metabolic process"/>
    <property type="evidence" value="ECO:0007669"/>
    <property type="project" value="UniProtKB-ARBA"/>
</dbReference>
<keyword evidence="16" id="KW-1185">Reference proteome</keyword>
<evidence type="ECO:0000256" key="8">
    <source>
        <dbReference type="ARBA" id="ARBA00023152"/>
    </source>
</evidence>
<dbReference type="PANTHER" id="PTHR19443:SF16">
    <property type="entry name" value="HEXOKINASE TYPE 1-RELATED"/>
    <property type="match status" value="1"/>
</dbReference>
<feature type="domain" description="Hexokinase C-terminal" evidence="14">
    <location>
        <begin position="221"/>
        <end position="460"/>
    </location>
</feature>
<dbReference type="EC" id="2.7.1.-" evidence="12"/>
<dbReference type="GO" id="GO:0006096">
    <property type="term" value="P:glycolytic process"/>
    <property type="evidence" value="ECO:0007669"/>
    <property type="project" value="UniProtKB-KW"/>
</dbReference>
<keyword evidence="6 12" id="KW-0418">Kinase</keyword>
<feature type="domain" description="Hexokinase N-terminal" evidence="13">
    <location>
        <begin position="23"/>
        <end position="215"/>
    </location>
</feature>
<dbReference type="SUPFAM" id="SSF53067">
    <property type="entry name" value="Actin-like ATPase domain"/>
    <property type="match status" value="2"/>
</dbReference>
<name>A0A9W8CNV8_9FUNG</name>
<keyword evidence="7 12" id="KW-0067">ATP-binding</keyword>
<keyword evidence="5 12" id="KW-0547">Nucleotide-binding</keyword>
<evidence type="ECO:0000256" key="1">
    <source>
        <dbReference type="ARBA" id="ARBA00004888"/>
    </source>
</evidence>
<comment type="pathway">
    <text evidence="2">Carbohydrate metabolism; hexose metabolism.</text>
</comment>
<evidence type="ECO:0000256" key="12">
    <source>
        <dbReference type="RuleBase" id="RU362007"/>
    </source>
</evidence>
<evidence type="ECO:0000256" key="2">
    <source>
        <dbReference type="ARBA" id="ARBA00005028"/>
    </source>
</evidence>
<dbReference type="EMBL" id="JANBOJ010000319">
    <property type="protein sequence ID" value="KAJ1719934.1"/>
    <property type="molecule type" value="Genomic_DNA"/>
</dbReference>
<evidence type="ECO:0000256" key="9">
    <source>
        <dbReference type="ARBA" id="ARBA00044613"/>
    </source>
</evidence>
<dbReference type="PROSITE" id="PS51748">
    <property type="entry name" value="HEXOKINASE_2"/>
    <property type="match status" value="1"/>
</dbReference>
<dbReference type="GO" id="GO:0005829">
    <property type="term" value="C:cytosol"/>
    <property type="evidence" value="ECO:0007669"/>
    <property type="project" value="TreeGrafter"/>
</dbReference>
<dbReference type="GO" id="GO:0008865">
    <property type="term" value="F:fructokinase activity"/>
    <property type="evidence" value="ECO:0007669"/>
    <property type="project" value="TreeGrafter"/>
</dbReference>
<protein>
    <recommendedName>
        <fullName evidence="12">Phosphotransferase</fullName>
        <ecNumber evidence="12">2.7.1.-</ecNumber>
    </recommendedName>
</protein>
<comment type="catalytic activity">
    <reaction evidence="10">
        <text>D-fructose + ATP = D-fructose 6-phosphate + ADP + H(+)</text>
        <dbReference type="Rhea" id="RHEA:16125"/>
        <dbReference type="ChEBI" id="CHEBI:15378"/>
        <dbReference type="ChEBI" id="CHEBI:30616"/>
        <dbReference type="ChEBI" id="CHEBI:37721"/>
        <dbReference type="ChEBI" id="CHEBI:61527"/>
        <dbReference type="ChEBI" id="CHEBI:456216"/>
        <dbReference type="EC" id="2.7.1.1"/>
    </reaction>
    <physiologicalReaction direction="left-to-right" evidence="10">
        <dbReference type="Rhea" id="RHEA:16126"/>
    </physiologicalReaction>
</comment>
<evidence type="ECO:0000256" key="4">
    <source>
        <dbReference type="ARBA" id="ARBA00022679"/>
    </source>
</evidence>
<dbReference type="CDD" id="cd24018">
    <property type="entry name" value="ASKHA_NBD_HK_fungi"/>
    <property type="match status" value="1"/>
</dbReference>
<dbReference type="InterPro" id="IPR001312">
    <property type="entry name" value="Hexokinase"/>
</dbReference>
<dbReference type="GO" id="GO:0005536">
    <property type="term" value="F:D-glucose binding"/>
    <property type="evidence" value="ECO:0007669"/>
    <property type="project" value="InterPro"/>
</dbReference>
<comment type="catalytic activity">
    <reaction evidence="9">
        <text>a D-hexose + ATP = a D-hexose 6-phosphate + ADP + H(+)</text>
        <dbReference type="Rhea" id="RHEA:22740"/>
        <dbReference type="ChEBI" id="CHEBI:4194"/>
        <dbReference type="ChEBI" id="CHEBI:15378"/>
        <dbReference type="ChEBI" id="CHEBI:30616"/>
        <dbReference type="ChEBI" id="CHEBI:229467"/>
        <dbReference type="ChEBI" id="CHEBI:456216"/>
        <dbReference type="EC" id="2.7.1.1"/>
    </reaction>
    <physiologicalReaction direction="left-to-right" evidence="9">
        <dbReference type="Rhea" id="RHEA:22741"/>
    </physiologicalReaction>
</comment>
<dbReference type="InterPro" id="IPR022672">
    <property type="entry name" value="Hexokinase_N"/>
</dbReference>
<dbReference type="Pfam" id="PF00349">
    <property type="entry name" value="Hexokinase_1"/>
    <property type="match status" value="1"/>
</dbReference>
<evidence type="ECO:0000256" key="10">
    <source>
        <dbReference type="ARBA" id="ARBA00047905"/>
    </source>
</evidence>
<reference evidence="15" key="1">
    <citation type="submission" date="2022-07" db="EMBL/GenBank/DDBJ databases">
        <title>Phylogenomic reconstructions and comparative analyses of Kickxellomycotina fungi.</title>
        <authorList>
            <person name="Reynolds N.K."/>
            <person name="Stajich J.E."/>
            <person name="Barry K."/>
            <person name="Grigoriev I.V."/>
            <person name="Crous P."/>
            <person name="Smith M.E."/>
        </authorList>
    </citation>
    <scope>NUCLEOTIDE SEQUENCE</scope>
    <source>
        <strain evidence="15">NBRC 32514</strain>
    </source>
</reference>
<dbReference type="PRINTS" id="PR00475">
    <property type="entry name" value="HEXOKINASE"/>
</dbReference>
<proteinExistence type="inferred from homology"/>
<dbReference type="Pfam" id="PF03727">
    <property type="entry name" value="Hexokinase_2"/>
    <property type="match status" value="1"/>
</dbReference>
<comment type="caution">
    <text evidence="15">The sequence shown here is derived from an EMBL/GenBank/DDBJ whole genome shotgun (WGS) entry which is preliminary data.</text>
</comment>
<dbReference type="PANTHER" id="PTHR19443">
    <property type="entry name" value="HEXOKINASE"/>
    <property type="match status" value="1"/>
</dbReference>
<organism evidence="15 16">
    <name type="scientific">Coemansia erecta</name>
    <dbReference type="NCBI Taxonomy" id="147472"/>
    <lineage>
        <taxon>Eukaryota</taxon>
        <taxon>Fungi</taxon>
        <taxon>Fungi incertae sedis</taxon>
        <taxon>Zoopagomycota</taxon>
        <taxon>Kickxellomycotina</taxon>
        <taxon>Kickxellomycetes</taxon>
        <taxon>Kickxellales</taxon>
        <taxon>Kickxellaceae</taxon>
        <taxon>Coemansia</taxon>
    </lineage>
</organism>
<evidence type="ECO:0000259" key="14">
    <source>
        <dbReference type="Pfam" id="PF03727"/>
    </source>
</evidence>
<evidence type="ECO:0000256" key="7">
    <source>
        <dbReference type="ARBA" id="ARBA00022840"/>
    </source>
</evidence>
<dbReference type="GO" id="GO:0005524">
    <property type="term" value="F:ATP binding"/>
    <property type="evidence" value="ECO:0007669"/>
    <property type="project" value="UniProtKB-UniRule"/>
</dbReference>
<evidence type="ECO:0000256" key="11">
    <source>
        <dbReference type="ARBA" id="ARBA00048160"/>
    </source>
</evidence>
<evidence type="ECO:0000313" key="16">
    <source>
        <dbReference type="Proteomes" id="UP001149813"/>
    </source>
</evidence>
<dbReference type="GO" id="GO:0005739">
    <property type="term" value="C:mitochondrion"/>
    <property type="evidence" value="ECO:0007669"/>
    <property type="project" value="TreeGrafter"/>
</dbReference>
<dbReference type="InterPro" id="IPR019807">
    <property type="entry name" value="Hexokinase_BS"/>
</dbReference>